<dbReference type="Pfam" id="PF22241">
    <property type="entry name" value="PSMD12-CSN4_N"/>
    <property type="match status" value="1"/>
</dbReference>
<dbReference type="InterPro" id="IPR040134">
    <property type="entry name" value="PSMD12/CSN4"/>
</dbReference>
<dbReference type="GO" id="GO:0008541">
    <property type="term" value="C:proteasome regulatory particle, lid subcomplex"/>
    <property type="evidence" value="ECO:0007669"/>
    <property type="project" value="TreeGrafter"/>
</dbReference>
<proteinExistence type="predicted"/>
<dbReference type="VEuPathDB" id="GiardiaDB:QR46_2639"/>
<dbReference type="VEuPathDB" id="GiardiaDB:GL50803_0016929"/>
<reference evidence="2 3" key="2">
    <citation type="journal article" date="2013" name="Genome Biol. Evol.">
        <title>Genome sequencing of Giardia lamblia genotypes A2 and B isolates (DH and GS) and comparative analysis with the genomes of genotypes A1 and E (WB and Pig).</title>
        <authorList>
            <person name="Adam R.D."/>
            <person name="Dahlstrom E.W."/>
            <person name="Martens C.A."/>
            <person name="Bruno D.P."/>
            <person name="Barbian K.D."/>
            <person name="Ricklefs S.M."/>
            <person name="Hernandez M.M."/>
            <person name="Narla N.P."/>
            <person name="Patel R.B."/>
            <person name="Porcella S.F."/>
            <person name="Nash T.E."/>
        </authorList>
    </citation>
    <scope>NUCLEOTIDE SEQUENCE [LARGE SCALE GENOMIC DNA]</scope>
    <source>
        <strain evidence="2 3">DH</strain>
    </source>
</reference>
<dbReference type="Proteomes" id="UP000018320">
    <property type="component" value="Unassembled WGS sequence"/>
</dbReference>
<protein>
    <submittedName>
        <fullName evidence="2">Putative PCI domain containing protein</fullName>
    </submittedName>
</protein>
<dbReference type="AlphaFoldDB" id="V6TJ28"/>
<dbReference type="PANTHER" id="PTHR10855">
    <property type="entry name" value="26S PROTEASOME NON-ATPASE REGULATORY SUBUNIT 12/COP9 SIGNALOSOME COMPLEX SUBUNIT 4"/>
    <property type="match status" value="1"/>
</dbReference>
<feature type="non-terminal residue" evidence="2">
    <location>
        <position position="1"/>
    </location>
</feature>
<evidence type="ECO:0000313" key="3">
    <source>
        <dbReference type="Proteomes" id="UP000018320"/>
    </source>
</evidence>
<dbReference type="VEuPathDB" id="GiardiaDB:GL50581_291"/>
<name>V6TJ28_GIAIN</name>
<dbReference type="GO" id="GO:0005737">
    <property type="term" value="C:cytoplasm"/>
    <property type="evidence" value="ECO:0007669"/>
    <property type="project" value="TreeGrafter"/>
</dbReference>
<sequence>VARIIRTMDGQAKREQRIRTEAEATLAEHLARLDASPDSLESVMEQLEDLERGARLTSDAVATPIYAAGLLQALLEVGKVEDAINLFGNLIRRRSQTNEAIVRCGTVLEEYLQKNYDDQSDYSTLEPLLQKFTGIIGHLIVVEAINVRQSIRLLRMYRRAGERNGALKIAETLSADVAATLAYIERVEYTLEQLDVALYFRELVLAEIIVNRIKEKTLKATTAAVYRKGDLDLGVRLSLAQRRYYIARYLIALGDKRMDALCEAAWAAASTYLAVLDRPELNKDSQLSNDDLMKCSTLLSTAAVAGLLAGFSKVSGVVKQMRVSTLYAENIFYCTRAHRCVSSLIHPFAKSIFRSPLHPWQKIEEDFKEGRVCPATAYIPLPQDLAYDASNLKQDTYTAKIELFSPSLFSSVHESVCSDYEAMTDTEIELTWGLCKSSYIEEFVAQIMRFYNNTTIDNLAQLVGCDPIDVELALVNYDGYLAIDRPQRTIQMSKPLSNNEQLSQWLEHTRKAVINIAKISQLLEMDIRLS</sequence>
<accession>V6TJ28</accession>
<gene>
    <name evidence="2" type="ORF">DHA2_16929</name>
</gene>
<feature type="domain" description="PSMD12/CSN4-like N-terminal" evidence="1">
    <location>
        <begin position="43"/>
        <end position="245"/>
    </location>
</feature>
<dbReference type="PANTHER" id="PTHR10855:SF1">
    <property type="entry name" value="26S PROTEASOME NON-ATPASE REGULATORY SUBUNIT 12"/>
    <property type="match status" value="1"/>
</dbReference>
<reference evidence="3" key="1">
    <citation type="submission" date="2012-02" db="EMBL/GenBank/DDBJ databases">
        <title>Genome sequencing of Giardia lamblia Genotypes A2 and B isolates (DH and GS) and comparative analysis with the genomes of Genotypes A1 and E (WB and Pig).</title>
        <authorList>
            <person name="Adam R."/>
            <person name="Dahlstrom E."/>
            <person name="Martens C."/>
            <person name="Bruno D."/>
            <person name="Barbian K."/>
            <person name="Porcella S.F."/>
            <person name="Nash T."/>
        </authorList>
    </citation>
    <scope>NUCLEOTIDE SEQUENCE</scope>
    <source>
        <strain evidence="3">DH</strain>
    </source>
</reference>
<dbReference type="EMBL" id="AHGT01000036">
    <property type="protein sequence ID" value="ESU36960.1"/>
    <property type="molecule type" value="Genomic_DNA"/>
</dbReference>
<dbReference type="InterPro" id="IPR054559">
    <property type="entry name" value="PSMD12-CSN4-like_N"/>
</dbReference>
<evidence type="ECO:0000259" key="1">
    <source>
        <dbReference type="Pfam" id="PF22241"/>
    </source>
</evidence>
<comment type="caution">
    <text evidence="2">The sequence shown here is derived from an EMBL/GenBank/DDBJ whole genome shotgun (WGS) entry which is preliminary data.</text>
</comment>
<dbReference type="VEuPathDB" id="GiardiaDB:DHA2_16929"/>
<evidence type="ECO:0000313" key="2">
    <source>
        <dbReference type="EMBL" id="ESU36960.1"/>
    </source>
</evidence>
<organism evidence="2 3">
    <name type="scientific">Giardia intestinalis</name>
    <name type="common">Giardia lamblia</name>
    <dbReference type="NCBI Taxonomy" id="5741"/>
    <lineage>
        <taxon>Eukaryota</taxon>
        <taxon>Metamonada</taxon>
        <taxon>Diplomonadida</taxon>
        <taxon>Hexamitidae</taxon>
        <taxon>Giardiinae</taxon>
        <taxon>Giardia</taxon>
    </lineage>
</organism>